<organism evidence="8 11">
    <name type="scientific">Dinothrombium tinctorium</name>
    <dbReference type="NCBI Taxonomy" id="1965070"/>
    <lineage>
        <taxon>Eukaryota</taxon>
        <taxon>Metazoa</taxon>
        <taxon>Ecdysozoa</taxon>
        <taxon>Arthropoda</taxon>
        <taxon>Chelicerata</taxon>
        <taxon>Arachnida</taxon>
        <taxon>Acari</taxon>
        <taxon>Acariformes</taxon>
        <taxon>Trombidiformes</taxon>
        <taxon>Prostigmata</taxon>
        <taxon>Anystina</taxon>
        <taxon>Parasitengona</taxon>
        <taxon>Trombidioidea</taxon>
        <taxon>Trombidiidae</taxon>
        <taxon>Dinothrombium</taxon>
    </lineage>
</organism>
<feature type="transmembrane region" description="Helical" evidence="6">
    <location>
        <begin position="536"/>
        <end position="555"/>
    </location>
</feature>
<gene>
    <name evidence="10" type="ORF">B4U79_10766</name>
    <name evidence="8" type="ORF">B4U79_12243</name>
    <name evidence="9" type="ORF">B4U79_14946</name>
</gene>
<evidence type="ECO:0000313" key="8">
    <source>
        <dbReference type="EMBL" id="RWS07983.1"/>
    </source>
</evidence>
<dbReference type="PANTHER" id="PTHR12191">
    <property type="entry name" value="SOLUTE CARRIER FAMILY 39"/>
    <property type="match status" value="1"/>
</dbReference>
<dbReference type="GO" id="GO:0030003">
    <property type="term" value="P:intracellular monoatomic cation homeostasis"/>
    <property type="evidence" value="ECO:0007669"/>
    <property type="project" value="TreeGrafter"/>
</dbReference>
<dbReference type="GO" id="GO:0140410">
    <property type="term" value="F:monoatomic cation:bicarbonate symporter activity"/>
    <property type="evidence" value="ECO:0007669"/>
    <property type="project" value="TreeGrafter"/>
</dbReference>
<evidence type="ECO:0000256" key="5">
    <source>
        <dbReference type="ARBA" id="ARBA00023136"/>
    </source>
</evidence>
<comment type="subcellular location">
    <subcellularLocation>
        <location evidence="1">Membrane</location>
        <topology evidence="1">Multi-pass membrane protein</topology>
    </subcellularLocation>
</comment>
<dbReference type="Proteomes" id="UP000285301">
    <property type="component" value="Unassembled WGS sequence"/>
</dbReference>
<comment type="caution">
    <text evidence="8">The sequence shown here is derived from an EMBL/GenBank/DDBJ whole genome shotgun (WGS) entry which is preliminary data.</text>
</comment>
<dbReference type="EMBL" id="NCKU01003136">
    <property type="protein sequence ID" value="RWS08103.1"/>
    <property type="molecule type" value="Genomic_DNA"/>
</dbReference>
<dbReference type="Pfam" id="PF02535">
    <property type="entry name" value="Zip"/>
    <property type="match status" value="1"/>
</dbReference>
<evidence type="ECO:0000313" key="9">
    <source>
        <dbReference type="EMBL" id="RWS08103.1"/>
    </source>
</evidence>
<evidence type="ECO:0000256" key="4">
    <source>
        <dbReference type="ARBA" id="ARBA00022989"/>
    </source>
</evidence>
<feature type="transmembrane region" description="Helical" evidence="6">
    <location>
        <begin position="276"/>
        <end position="297"/>
    </location>
</feature>
<feature type="transmembrane region" description="Helical" evidence="6">
    <location>
        <begin position="468"/>
        <end position="488"/>
    </location>
</feature>
<evidence type="ECO:0000256" key="7">
    <source>
        <dbReference type="SAM" id="SignalP"/>
    </source>
</evidence>
<sequence>MKLFAESVLCLFFVVRCTLEEATATSTPASLASSTIIPETISHQPIIKELDDIEILTYFLLAHHYNYDNVNSDGYENNLDLLATNQTVNEIMIHKFIKDLKEGKINQKLSEDRETSICNETDASFFRDKYFNLDSYRKKRIQDLCIAATSCHSSENLVDLIASPLDEKPSFTQAIVRLCPVILFQLQDQSCTSMREDEKLRPSAGAVWGFAILFVTIISFCSLVGVAIMPFLNKNSYLNVLNLFEGLAVGSLVGSAIFHLIPQAFELLGQVSTDDYLYKALLIFCGIYLFFWSERIMKIMVDFRRKKNLKEAAEAFTSVSDNSDQKANDGNNHHVSFKNSDSNNGEVLIMKKGENVIAKSINGNNNERQLSMTNEKQVNERSHEFPIHNHNHEHYIPTGTSISTVAWMIIFGDGFHNFIDGLSIGAAFSKSILSGISISVAVICEEFPHELGDFAVLIASGMTTRQAVGYNFLSACSCYIGMAFGIIAGDFTEGSTYIFAFAGGMFLYIALVDMMAELSSGLDDALAQSKSQMFKILLLQNVGILLGVCTLFLLAKYSEHINFEGLAAPSTPINK</sequence>
<keyword evidence="3 6" id="KW-0812">Transmembrane</keyword>
<feature type="transmembrane region" description="Helical" evidence="6">
    <location>
        <begin position="494"/>
        <end position="516"/>
    </location>
</feature>
<protein>
    <recommendedName>
        <fullName evidence="12">Zinc transporter ZIP14-like protein</fullName>
    </recommendedName>
</protein>
<evidence type="ECO:0000256" key="6">
    <source>
        <dbReference type="SAM" id="Phobius"/>
    </source>
</evidence>
<name>A0A3S3QEW9_9ACAR</name>
<evidence type="ECO:0000313" key="11">
    <source>
        <dbReference type="Proteomes" id="UP000285301"/>
    </source>
</evidence>
<evidence type="ECO:0000256" key="3">
    <source>
        <dbReference type="ARBA" id="ARBA00022692"/>
    </source>
</evidence>
<reference evidence="8 11" key="1">
    <citation type="journal article" date="2018" name="Gigascience">
        <title>Genomes of trombidid mites reveal novel predicted allergens and laterally-transferred genes associated with secondary metabolism.</title>
        <authorList>
            <person name="Dong X."/>
            <person name="Chaisiri K."/>
            <person name="Xia D."/>
            <person name="Armstrong S.D."/>
            <person name="Fang Y."/>
            <person name="Donnelly M.J."/>
            <person name="Kadowaki T."/>
            <person name="McGarry J.W."/>
            <person name="Darby A.C."/>
            <person name="Makepeace B.L."/>
        </authorList>
    </citation>
    <scope>NUCLEOTIDE SEQUENCE [LARGE SCALE GENOMIC DNA]</scope>
    <source>
        <strain evidence="8">UoL-WK</strain>
    </source>
</reference>
<proteinExistence type="inferred from homology"/>
<dbReference type="InterPro" id="IPR003689">
    <property type="entry name" value="ZIP"/>
</dbReference>
<feature type="transmembrane region" description="Helical" evidence="6">
    <location>
        <begin position="240"/>
        <end position="261"/>
    </location>
</feature>
<dbReference type="EMBL" id="NCKU01003198">
    <property type="protein sequence ID" value="RWS07983.1"/>
    <property type="molecule type" value="Genomic_DNA"/>
</dbReference>
<evidence type="ECO:0000256" key="2">
    <source>
        <dbReference type="ARBA" id="ARBA00006939"/>
    </source>
</evidence>
<dbReference type="GO" id="GO:0005886">
    <property type="term" value="C:plasma membrane"/>
    <property type="evidence" value="ECO:0007669"/>
    <property type="project" value="TreeGrafter"/>
</dbReference>
<keyword evidence="5 6" id="KW-0472">Membrane</keyword>
<dbReference type="InterPro" id="IPR050799">
    <property type="entry name" value="ZIP_Transporter"/>
</dbReference>
<keyword evidence="7" id="KW-0732">Signal</keyword>
<evidence type="ECO:0000313" key="10">
    <source>
        <dbReference type="EMBL" id="RWS11896.1"/>
    </source>
</evidence>
<feature type="signal peptide" evidence="7">
    <location>
        <begin position="1"/>
        <end position="24"/>
    </location>
</feature>
<dbReference type="GO" id="GO:0005385">
    <property type="term" value="F:zinc ion transmembrane transporter activity"/>
    <property type="evidence" value="ECO:0007669"/>
    <property type="project" value="TreeGrafter"/>
</dbReference>
<feature type="chain" id="PRO_5036094784" description="Zinc transporter ZIP14-like protein" evidence="7">
    <location>
        <begin position="25"/>
        <end position="575"/>
    </location>
</feature>
<dbReference type="GO" id="GO:0071578">
    <property type="term" value="P:zinc ion import across plasma membrane"/>
    <property type="evidence" value="ECO:0007669"/>
    <property type="project" value="TreeGrafter"/>
</dbReference>
<dbReference type="OrthoDB" id="200954at2759"/>
<comment type="similarity">
    <text evidence="2">Belongs to the ZIP transporter (TC 2.A.5) family.</text>
</comment>
<dbReference type="PANTHER" id="PTHR12191:SF37">
    <property type="entry name" value="ZINC TRANSPORTER FOI"/>
    <property type="match status" value="1"/>
</dbReference>
<dbReference type="AlphaFoldDB" id="A0A3S3QEW9"/>
<feature type="transmembrane region" description="Helical" evidence="6">
    <location>
        <begin position="206"/>
        <end position="228"/>
    </location>
</feature>
<reference evidence="8" key="2">
    <citation type="submission" date="2018-11" db="EMBL/GenBank/DDBJ databases">
        <title>Trombidioid mite genomics.</title>
        <authorList>
            <person name="Dong X."/>
        </authorList>
    </citation>
    <scope>NUCLEOTIDE SEQUENCE</scope>
    <source>
        <strain evidence="8">UoL-WK</strain>
    </source>
</reference>
<keyword evidence="11" id="KW-1185">Reference proteome</keyword>
<keyword evidence="4 6" id="KW-1133">Transmembrane helix</keyword>
<accession>A0A3S3QEW9</accession>
<evidence type="ECO:0008006" key="12">
    <source>
        <dbReference type="Google" id="ProtNLM"/>
    </source>
</evidence>
<evidence type="ECO:0000256" key="1">
    <source>
        <dbReference type="ARBA" id="ARBA00004141"/>
    </source>
</evidence>
<dbReference type="EMBL" id="NCKU01001528">
    <property type="protein sequence ID" value="RWS11896.1"/>
    <property type="molecule type" value="Genomic_DNA"/>
</dbReference>